<name>W8AM45_CERCA</name>
<reference evidence="2" key="2">
    <citation type="journal article" date="2014" name="BMC Genomics">
        <title>A genomic perspective to assessing quality of mass-reared SIT flies used in Mediterranean fruit fly (Ceratitis capitata) eradication in California.</title>
        <authorList>
            <person name="Calla B."/>
            <person name="Hall B."/>
            <person name="Hou S."/>
            <person name="Geib S.M."/>
        </authorList>
    </citation>
    <scope>NUCLEOTIDE SEQUENCE</scope>
</reference>
<dbReference type="OrthoDB" id="436852at2759"/>
<dbReference type="AlphaFoldDB" id="W8AM45"/>
<dbReference type="EMBL" id="GAMC01021022">
    <property type="protein sequence ID" value="JAB85533.1"/>
    <property type="molecule type" value="mRNA"/>
</dbReference>
<proteinExistence type="evidence at transcript level"/>
<evidence type="ECO:0000256" key="1">
    <source>
        <dbReference type="SAM" id="MobiDB-lite"/>
    </source>
</evidence>
<evidence type="ECO:0000313" key="2">
    <source>
        <dbReference type="EMBL" id="JAB85533.1"/>
    </source>
</evidence>
<accession>W8AM45</accession>
<organism evidence="2">
    <name type="scientific">Ceratitis capitata</name>
    <name type="common">Mediterranean fruit fly</name>
    <name type="synonym">Tephritis capitata</name>
    <dbReference type="NCBI Taxonomy" id="7213"/>
    <lineage>
        <taxon>Eukaryota</taxon>
        <taxon>Metazoa</taxon>
        <taxon>Ecdysozoa</taxon>
        <taxon>Arthropoda</taxon>
        <taxon>Hexapoda</taxon>
        <taxon>Insecta</taxon>
        <taxon>Pterygota</taxon>
        <taxon>Neoptera</taxon>
        <taxon>Endopterygota</taxon>
        <taxon>Diptera</taxon>
        <taxon>Brachycera</taxon>
        <taxon>Muscomorpha</taxon>
        <taxon>Tephritoidea</taxon>
        <taxon>Tephritidae</taxon>
        <taxon>Ceratitis</taxon>
        <taxon>Ceratitis</taxon>
    </lineage>
</organism>
<reference evidence="2" key="1">
    <citation type="submission" date="2013-07" db="EMBL/GenBank/DDBJ databases">
        <authorList>
            <person name="Geib S."/>
        </authorList>
    </citation>
    <scope>NUCLEOTIDE SEQUENCE</scope>
</reference>
<feature type="region of interest" description="Disordered" evidence="1">
    <location>
        <begin position="95"/>
        <end position="118"/>
    </location>
</feature>
<protein>
    <submittedName>
        <fullName evidence="2">Uncharacterized protein</fullName>
    </submittedName>
</protein>
<feature type="region of interest" description="Disordered" evidence="1">
    <location>
        <begin position="31"/>
        <end position="52"/>
    </location>
</feature>
<sequence>MNTNQSDSISAIASNTNNSVVEKNVNALITPKNSNVHSIAPPPSPWSSGGTISASSVLLPQQLLQSSKIQEQLSHNNIADGGLISNATTASRQFSSADHQSLVPLISETGRPSSYIAS</sequence>